<name>A0A090D162_9BACT</name>
<keyword evidence="3" id="KW-1185">Reference proteome</keyword>
<dbReference type="EMBL" id="CCEJ010000013">
    <property type="protein sequence ID" value="CDR35106.1"/>
    <property type="molecule type" value="Genomic_DNA"/>
</dbReference>
<evidence type="ECO:0000313" key="3">
    <source>
        <dbReference type="Proteomes" id="UP000031552"/>
    </source>
</evidence>
<reference evidence="2" key="2">
    <citation type="submission" date="2014-09" db="EMBL/GenBank/DDBJ databases">
        <title>Criblamydia sequanensis harbors a mega-plasmid encoding arsenite resistance.</title>
        <authorList>
            <person name="Bertelli C."/>
            <person name="Goesmann A."/>
            <person name="Greub G."/>
        </authorList>
    </citation>
    <scope>NUCLEOTIDE SEQUENCE [LARGE SCALE GENOMIC DNA]</scope>
    <source>
        <strain evidence="2">CRIB-18</strain>
    </source>
</reference>
<dbReference type="InterPro" id="IPR036047">
    <property type="entry name" value="F-box-like_dom_sf"/>
</dbReference>
<evidence type="ECO:0000259" key="1">
    <source>
        <dbReference type="PROSITE" id="PS50181"/>
    </source>
</evidence>
<comment type="caution">
    <text evidence="2">The sequence shown here is derived from an EMBL/GenBank/DDBJ whole genome shotgun (WGS) entry which is preliminary data.</text>
</comment>
<dbReference type="RefSeq" id="WP_041018657.1">
    <property type="nucleotide sequence ID" value="NZ_CCEJ010000013.1"/>
</dbReference>
<dbReference type="SUPFAM" id="SSF81383">
    <property type="entry name" value="F-box domain"/>
    <property type="match status" value="1"/>
</dbReference>
<dbReference type="PROSITE" id="PS50181">
    <property type="entry name" value="FBOX"/>
    <property type="match status" value="1"/>
</dbReference>
<accession>A0A090D162</accession>
<evidence type="ECO:0000313" key="2">
    <source>
        <dbReference type="EMBL" id="CDR35106.1"/>
    </source>
</evidence>
<dbReference type="InterPro" id="IPR001810">
    <property type="entry name" value="F-box_dom"/>
</dbReference>
<reference evidence="2" key="1">
    <citation type="submission" date="2013-12" db="EMBL/GenBank/DDBJ databases">
        <authorList>
            <person name="Linke B."/>
        </authorList>
    </citation>
    <scope>NUCLEOTIDE SEQUENCE [LARGE SCALE GENOMIC DNA]</scope>
    <source>
        <strain evidence="2">CRIB-18</strain>
    </source>
</reference>
<dbReference type="Pfam" id="PF00646">
    <property type="entry name" value="F-box"/>
    <property type="match status" value="1"/>
</dbReference>
<feature type="domain" description="F-box" evidence="1">
    <location>
        <begin position="9"/>
        <end position="54"/>
    </location>
</feature>
<dbReference type="AlphaFoldDB" id="A0A090D162"/>
<proteinExistence type="predicted"/>
<gene>
    <name evidence="2" type="ORF">CSEC_2300</name>
</gene>
<organism evidence="2 3">
    <name type="scientific">Candidatus Criblamydia sequanensis CRIB-18</name>
    <dbReference type="NCBI Taxonomy" id="1437425"/>
    <lineage>
        <taxon>Bacteria</taxon>
        <taxon>Pseudomonadati</taxon>
        <taxon>Chlamydiota</taxon>
        <taxon>Chlamydiia</taxon>
        <taxon>Parachlamydiales</taxon>
        <taxon>Candidatus Criblamydiaceae</taxon>
        <taxon>Candidatus Criblamydia</taxon>
    </lineage>
</organism>
<dbReference type="Proteomes" id="UP000031552">
    <property type="component" value="Unassembled WGS sequence"/>
</dbReference>
<sequence length="285" mass="32355">MNNPVNLSTPALQNMPAELQVHIFKKLSEVDLSIMGLTCNQFNSFLENFIWENKLPKASQTQTQNLSKKTQVLNYYQSYCQYFASKYPALKEQALPTVFEQKNRTDEFLKNIFNSQIKKNHQRAIKLVSNLIDEKPELINLVANVLSDVHSPEIDTLKSYIILKSVRNCPHQSLNLIKKMNLIIKEFTPDCKMNLLTEAVRYAPSLLEFFIQQEAKPDWTALTTAAKYNPSLIPSLLKAGAVPNIWVLIAIAQHSEEYIEIISNLLLAQGVDSNLIEETLTSATA</sequence>
<protein>
    <submittedName>
        <fullName evidence="2">F-box domain-containing protein</fullName>
    </submittedName>
</protein>